<dbReference type="GO" id="GO:0003924">
    <property type="term" value="F:GTPase activity"/>
    <property type="evidence" value="ECO:0007669"/>
    <property type="project" value="InterPro"/>
</dbReference>
<reference evidence="1" key="1">
    <citation type="submission" date="2025-08" db="UniProtKB">
        <authorList>
            <consortium name="Ensembl"/>
        </authorList>
    </citation>
    <scope>IDENTIFICATION</scope>
</reference>
<dbReference type="AlphaFoldDB" id="A0A8D2D261"/>
<dbReference type="Gene3D" id="6.10.140.1070">
    <property type="match status" value="1"/>
</dbReference>
<dbReference type="Proteomes" id="UP000694564">
    <property type="component" value="Chromosome 7"/>
</dbReference>
<reference evidence="1" key="2">
    <citation type="submission" date="2025-09" db="UniProtKB">
        <authorList>
            <consortium name="Ensembl"/>
        </authorList>
    </citation>
    <scope>IDENTIFICATION</scope>
</reference>
<organism evidence="1 2">
    <name type="scientific">Sciurus vulgaris</name>
    <name type="common">Eurasian red squirrel</name>
    <dbReference type="NCBI Taxonomy" id="55149"/>
    <lineage>
        <taxon>Eukaryota</taxon>
        <taxon>Metazoa</taxon>
        <taxon>Chordata</taxon>
        <taxon>Craniata</taxon>
        <taxon>Vertebrata</taxon>
        <taxon>Euteleostomi</taxon>
        <taxon>Mammalia</taxon>
        <taxon>Eutheria</taxon>
        <taxon>Euarchontoglires</taxon>
        <taxon>Glires</taxon>
        <taxon>Rodentia</taxon>
        <taxon>Sciuromorpha</taxon>
        <taxon>Sciuridae</taxon>
        <taxon>Sciurinae</taxon>
        <taxon>Sciurini</taxon>
        <taxon>Sciurus</taxon>
    </lineage>
</organism>
<evidence type="ECO:0000313" key="2">
    <source>
        <dbReference type="Proteomes" id="UP000694564"/>
    </source>
</evidence>
<name>A0A8D2D261_SCIVU</name>
<dbReference type="Ensembl" id="ENSSVLT00005020663.1">
    <property type="protein sequence ID" value="ENSSVLP00005018561.1"/>
    <property type="gene ID" value="ENSSVLG00005014867.1"/>
</dbReference>
<dbReference type="OrthoDB" id="603at2759"/>
<proteinExistence type="predicted"/>
<dbReference type="InterPro" id="IPR045001">
    <property type="entry name" value="DRG"/>
</dbReference>
<accession>A0A8D2D261</accession>
<dbReference type="PANTHER" id="PTHR43127">
    <property type="entry name" value="DEVELOPMENTALLY-REGULATED GTP-BINDING PROTEIN 2"/>
    <property type="match status" value="1"/>
</dbReference>
<keyword evidence="2" id="KW-1185">Reference proteome</keyword>
<dbReference type="GO" id="GO:0005525">
    <property type="term" value="F:GTP binding"/>
    <property type="evidence" value="ECO:0007669"/>
    <property type="project" value="InterPro"/>
</dbReference>
<sequence length="126" mass="13688">MFLERILIISNGFSSLKIIFAALQWHFYGGVLFADWYVRGDCEEAIVPPPRLASLAEVSKGDLLAKIADIKAKMSQTQKKKATAHHLGLLKTCLAKLCRKLITQRRCGGGHGEAPLGSVPSIGGKN</sequence>
<evidence type="ECO:0000313" key="1">
    <source>
        <dbReference type="Ensembl" id="ENSSVLP00005018561.1"/>
    </source>
</evidence>
<protein>
    <submittedName>
        <fullName evidence="1">Uncharacterized protein</fullName>
    </submittedName>
</protein>